<dbReference type="GO" id="GO:0008483">
    <property type="term" value="F:transaminase activity"/>
    <property type="evidence" value="ECO:0007669"/>
    <property type="project" value="UniProtKB-KW"/>
</dbReference>
<keyword evidence="7 12" id="KW-0663">Pyridoxal phosphate</keyword>
<dbReference type="Pfam" id="PF01063">
    <property type="entry name" value="Aminotran_4"/>
    <property type="match status" value="1"/>
</dbReference>
<dbReference type="InterPro" id="IPR018300">
    <property type="entry name" value="Aminotrans_IV_CS"/>
</dbReference>
<evidence type="ECO:0000256" key="12">
    <source>
        <dbReference type="RuleBase" id="RU004516"/>
    </source>
</evidence>
<dbReference type="PANTHER" id="PTHR42743:SF11">
    <property type="entry name" value="AMINODEOXYCHORISMATE LYASE"/>
    <property type="match status" value="1"/>
</dbReference>
<comment type="pathway">
    <text evidence="3">Amino-acid biosynthesis; L-valine biosynthesis; L-valine from pyruvate: step 4/4.</text>
</comment>
<comment type="similarity">
    <text evidence="5 11">Belongs to the class-IV pyridoxal-phosphate-dependent aminotransferase family.</text>
</comment>
<dbReference type="Gene3D" id="3.30.470.10">
    <property type="match status" value="1"/>
</dbReference>
<comment type="pathway">
    <text evidence="2">Amino-acid biosynthesis; L-isoleucine biosynthesis; L-isoleucine from 2-oxobutanoate: step 4/4.</text>
</comment>
<evidence type="ECO:0000256" key="10">
    <source>
        <dbReference type="ARBA" id="ARBA00049229"/>
    </source>
</evidence>
<name>A0ABY6MJ60_9BACT</name>
<comment type="cofactor">
    <cofactor evidence="1 12">
        <name>pyridoxal 5'-phosphate</name>
        <dbReference type="ChEBI" id="CHEBI:597326"/>
    </cofactor>
</comment>
<evidence type="ECO:0000256" key="7">
    <source>
        <dbReference type="ARBA" id="ARBA00022898"/>
    </source>
</evidence>
<reference evidence="13" key="1">
    <citation type="submission" date="2022-10" db="EMBL/GenBank/DDBJ databases">
        <title>Algoriphagus sp. a novel bacteria isolate from halophytes salicornia europaea.</title>
        <authorList>
            <person name="Peng Y."/>
            <person name="Jiang L."/>
            <person name="Lee J."/>
        </authorList>
    </citation>
    <scope>NUCLEOTIDE SEQUENCE</scope>
    <source>
        <strain evidence="13">TR-M5</strain>
    </source>
</reference>
<dbReference type="InterPro" id="IPR043132">
    <property type="entry name" value="BCAT-like_C"/>
</dbReference>
<comment type="catalytic activity">
    <reaction evidence="10">
        <text>L-leucine + 2-oxoglutarate = 4-methyl-2-oxopentanoate + L-glutamate</text>
        <dbReference type="Rhea" id="RHEA:18321"/>
        <dbReference type="ChEBI" id="CHEBI:16810"/>
        <dbReference type="ChEBI" id="CHEBI:17865"/>
        <dbReference type="ChEBI" id="CHEBI:29985"/>
        <dbReference type="ChEBI" id="CHEBI:57427"/>
        <dbReference type="EC" id="2.6.1.42"/>
    </reaction>
</comment>
<organism evidence="13 14">
    <name type="scientific">Algoriphagus halophytocola</name>
    <dbReference type="NCBI Taxonomy" id="2991499"/>
    <lineage>
        <taxon>Bacteria</taxon>
        <taxon>Pseudomonadati</taxon>
        <taxon>Bacteroidota</taxon>
        <taxon>Cytophagia</taxon>
        <taxon>Cytophagales</taxon>
        <taxon>Cyclobacteriaceae</taxon>
        <taxon>Algoriphagus</taxon>
    </lineage>
</organism>
<dbReference type="PANTHER" id="PTHR42743">
    <property type="entry name" value="AMINO-ACID AMINOTRANSFERASE"/>
    <property type="match status" value="1"/>
</dbReference>
<evidence type="ECO:0000256" key="3">
    <source>
        <dbReference type="ARBA" id="ARBA00004931"/>
    </source>
</evidence>
<dbReference type="SUPFAM" id="SSF56752">
    <property type="entry name" value="D-aminoacid aminotransferase-like PLP-dependent enzymes"/>
    <property type="match status" value="1"/>
</dbReference>
<comment type="catalytic activity">
    <reaction evidence="8">
        <text>L-valine + 2-oxoglutarate = 3-methyl-2-oxobutanoate + L-glutamate</text>
        <dbReference type="Rhea" id="RHEA:24813"/>
        <dbReference type="ChEBI" id="CHEBI:11851"/>
        <dbReference type="ChEBI" id="CHEBI:16810"/>
        <dbReference type="ChEBI" id="CHEBI:29985"/>
        <dbReference type="ChEBI" id="CHEBI:57762"/>
        <dbReference type="EC" id="2.6.1.42"/>
    </reaction>
</comment>
<accession>A0ABY6MJ60</accession>
<evidence type="ECO:0000256" key="11">
    <source>
        <dbReference type="RuleBase" id="RU004106"/>
    </source>
</evidence>
<dbReference type="InterPro" id="IPR043131">
    <property type="entry name" value="BCAT-like_N"/>
</dbReference>
<keyword evidence="13" id="KW-0032">Aminotransferase</keyword>
<evidence type="ECO:0000256" key="6">
    <source>
        <dbReference type="ARBA" id="ARBA00013053"/>
    </source>
</evidence>
<keyword evidence="13" id="KW-0808">Transferase</keyword>
<comment type="catalytic activity">
    <reaction evidence="9">
        <text>L-isoleucine + 2-oxoglutarate = (S)-3-methyl-2-oxopentanoate + L-glutamate</text>
        <dbReference type="Rhea" id="RHEA:24801"/>
        <dbReference type="ChEBI" id="CHEBI:16810"/>
        <dbReference type="ChEBI" id="CHEBI:29985"/>
        <dbReference type="ChEBI" id="CHEBI:35146"/>
        <dbReference type="ChEBI" id="CHEBI:58045"/>
        <dbReference type="EC" id="2.6.1.42"/>
    </reaction>
</comment>
<evidence type="ECO:0000313" key="13">
    <source>
        <dbReference type="EMBL" id="UZD23828.1"/>
    </source>
</evidence>
<dbReference type="InterPro" id="IPR050571">
    <property type="entry name" value="Class-IV_PLP-Dep_Aminotrnsfr"/>
</dbReference>
<evidence type="ECO:0000313" key="14">
    <source>
        <dbReference type="Proteomes" id="UP001163156"/>
    </source>
</evidence>
<gene>
    <name evidence="13" type="ORF">OM944_04880</name>
</gene>
<proteinExistence type="inferred from homology"/>
<dbReference type="EMBL" id="CP110226">
    <property type="protein sequence ID" value="UZD23828.1"/>
    <property type="molecule type" value="Genomic_DNA"/>
</dbReference>
<keyword evidence="14" id="KW-1185">Reference proteome</keyword>
<dbReference type="InterPro" id="IPR001544">
    <property type="entry name" value="Aminotrans_IV"/>
</dbReference>
<evidence type="ECO:0000256" key="9">
    <source>
        <dbReference type="ARBA" id="ARBA00048798"/>
    </source>
</evidence>
<dbReference type="PROSITE" id="PS00770">
    <property type="entry name" value="AA_TRANSFER_CLASS_4"/>
    <property type="match status" value="1"/>
</dbReference>
<evidence type="ECO:0000256" key="2">
    <source>
        <dbReference type="ARBA" id="ARBA00004824"/>
    </source>
</evidence>
<dbReference type="EC" id="2.6.1.42" evidence="6"/>
<evidence type="ECO:0000256" key="1">
    <source>
        <dbReference type="ARBA" id="ARBA00001933"/>
    </source>
</evidence>
<evidence type="ECO:0000256" key="4">
    <source>
        <dbReference type="ARBA" id="ARBA00005072"/>
    </source>
</evidence>
<evidence type="ECO:0000256" key="8">
    <source>
        <dbReference type="ARBA" id="ARBA00048212"/>
    </source>
</evidence>
<dbReference type="RefSeq" id="WP_264810492.1">
    <property type="nucleotide sequence ID" value="NZ_CP110226.1"/>
</dbReference>
<dbReference type="InterPro" id="IPR036038">
    <property type="entry name" value="Aminotransferase-like"/>
</dbReference>
<sequence length="272" mass="30690">MIENETFLIKQGKSQLWSSPNSDFLFNRAGNFGDGLFETMIAVDGKIRFFDKHLQRLSEGMALLGLDSCCIDPDELSQLIASKSLGQVLRLRWNVFRAGAGKYTPESSTLIQQLIISAHQSGPAVKNKVAIAKTMCLYPTVWSACKTLNAMPYVLANKERRERGLDEIILMDYRGFVSEAGSSNIFWRKEDEFFTPALACSCINGVSRRVIFEAFLKKKIILHEGEFTLDELLLADQVFVTNCTGISYLSELDEKKFEISPIAELEELFQIF</sequence>
<dbReference type="Proteomes" id="UP001163156">
    <property type="component" value="Chromosome"/>
</dbReference>
<protein>
    <recommendedName>
        <fullName evidence="6">branched-chain-amino-acid transaminase</fullName>
        <ecNumber evidence="6">2.6.1.42</ecNumber>
    </recommendedName>
</protein>
<comment type="pathway">
    <text evidence="4">Amino-acid biosynthesis; L-leucine biosynthesis; L-leucine from 3-methyl-2-oxobutanoate: step 4/4.</text>
</comment>
<evidence type="ECO:0000256" key="5">
    <source>
        <dbReference type="ARBA" id="ARBA00009320"/>
    </source>
</evidence>
<dbReference type="Gene3D" id="3.20.10.10">
    <property type="entry name" value="D-amino Acid Aminotransferase, subunit A, domain 2"/>
    <property type="match status" value="1"/>
</dbReference>